<proteinExistence type="predicted"/>
<gene>
    <name evidence="1" type="ORF">LITE_LOCUS18149</name>
</gene>
<accession>A0AAV0KDN2</accession>
<name>A0AAV0KDN2_9ROSI</name>
<dbReference type="Proteomes" id="UP001154282">
    <property type="component" value="Unassembled WGS sequence"/>
</dbReference>
<dbReference type="EMBL" id="CAMGYJ010000005">
    <property type="protein sequence ID" value="CAI0419822.1"/>
    <property type="molecule type" value="Genomic_DNA"/>
</dbReference>
<sequence length="76" mass="8641">MNKSTNRGKEVIGCQIPSFERYPLDSLLKNEYWSRRNDCFRWQVVAEGSGLETMLCVMTGSDVLRSRGSISGLIRP</sequence>
<dbReference type="AlphaFoldDB" id="A0AAV0KDN2"/>
<keyword evidence="2" id="KW-1185">Reference proteome</keyword>
<reference evidence="1" key="1">
    <citation type="submission" date="2022-08" db="EMBL/GenBank/DDBJ databases">
        <authorList>
            <person name="Gutierrez-Valencia J."/>
        </authorList>
    </citation>
    <scope>NUCLEOTIDE SEQUENCE</scope>
</reference>
<protein>
    <submittedName>
        <fullName evidence="1">Uncharacterized protein</fullName>
    </submittedName>
</protein>
<evidence type="ECO:0000313" key="2">
    <source>
        <dbReference type="Proteomes" id="UP001154282"/>
    </source>
</evidence>
<comment type="caution">
    <text evidence="1">The sequence shown here is derived from an EMBL/GenBank/DDBJ whole genome shotgun (WGS) entry which is preliminary data.</text>
</comment>
<evidence type="ECO:0000313" key="1">
    <source>
        <dbReference type="EMBL" id="CAI0419822.1"/>
    </source>
</evidence>
<organism evidence="1 2">
    <name type="scientific">Linum tenue</name>
    <dbReference type="NCBI Taxonomy" id="586396"/>
    <lineage>
        <taxon>Eukaryota</taxon>
        <taxon>Viridiplantae</taxon>
        <taxon>Streptophyta</taxon>
        <taxon>Embryophyta</taxon>
        <taxon>Tracheophyta</taxon>
        <taxon>Spermatophyta</taxon>
        <taxon>Magnoliopsida</taxon>
        <taxon>eudicotyledons</taxon>
        <taxon>Gunneridae</taxon>
        <taxon>Pentapetalae</taxon>
        <taxon>rosids</taxon>
        <taxon>fabids</taxon>
        <taxon>Malpighiales</taxon>
        <taxon>Linaceae</taxon>
        <taxon>Linum</taxon>
    </lineage>
</organism>